<name>A0AA49X8P4_RHEPA</name>
<evidence type="ECO:0000256" key="1">
    <source>
        <dbReference type="ARBA" id="ARBA00004123"/>
    </source>
</evidence>
<proteinExistence type="evidence at transcript level"/>
<evidence type="ECO:0000256" key="6">
    <source>
        <dbReference type="SAM" id="MobiDB-lite"/>
    </source>
</evidence>
<reference evidence="8" key="1">
    <citation type="submission" date="2023-04" db="EMBL/GenBank/DDBJ databases">
        <title>Identification and analysis of NAC gene family in Rheum palmatum L. based on full-length transcriptome sequencing.</title>
        <authorList>
            <person name="Hao G.X."/>
            <person name="Zhang G."/>
            <person name="Li Y.M."/>
        </authorList>
    </citation>
    <scope>NUCLEOTIDE SEQUENCE</scope>
</reference>
<feature type="region of interest" description="Disordered" evidence="6">
    <location>
        <begin position="1"/>
        <end position="28"/>
    </location>
</feature>
<dbReference type="GO" id="GO:0006355">
    <property type="term" value="P:regulation of DNA-templated transcription"/>
    <property type="evidence" value="ECO:0007669"/>
    <property type="project" value="InterPro"/>
</dbReference>
<dbReference type="InterPro" id="IPR003441">
    <property type="entry name" value="NAC-dom"/>
</dbReference>
<feature type="compositionally biased region" description="Polar residues" evidence="6">
    <location>
        <begin position="296"/>
        <end position="313"/>
    </location>
</feature>
<dbReference type="EMBL" id="OQ884999">
    <property type="protein sequence ID" value="WLO57474.1"/>
    <property type="molecule type" value="mRNA"/>
</dbReference>
<dbReference type="PANTHER" id="PTHR31744">
    <property type="entry name" value="PROTEIN CUP-SHAPED COTYLEDON 2-RELATED"/>
    <property type="match status" value="1"/>
</dbReference>
<keyword evidence="4" id="KW-0804">Transcription</keyword>
<evidence type="ECO:0000256" key="5">
    <source>
        <dbReference type="ARBA" id="ARBA00023242"/>
    </source>
</evidence>
<sequence>MGFEPPSTALQSPMMPLAPPPPAPAPTAATSLAPGFRFHPTDQELVSYYLKRKVCGKAIRFDAISETDIYKSEPWDLPVLSRLKSRDNEWYFFGVQDKKYVNGSRVNRATGKGYWKATGNDRPIIHNTRTVGMKKTLVFYSGRAPCGKRTNWVMHEYRLTDEELAKEGISLDSYLLCKILKKSGPGFKPGEQYGPFVEEEWDWDQQDSVLVPGEEAEDDTVGNVDSRVDDSVHSLNTSEGPIAPALPLIEAARDMLSLSCKVEKVSYDYSHPPSNGTDPEPFPLAPNKRLRYEPNPSHSNASDISTMRTNNACSSSTGTTTNFSSALLELSLMEPVECKARPAGNAAAPPTPINIIDINVPPSYLKLFEDLRNEIYKISIEKESLKIEVMSARTMINILQSKADHLTKENEDLKRITQRREA</sequence>
<keyword evidence="5" id="KW-0539">Nucleus</keyword>
<dbReference type="Gene3D" id="2.170.150.80">
    <property type="entry name" value="NAC domain"/>
    <property type="match status" value="1"/>
</dbReference>
<organism evidence="8">
    <name type="scientific">Rheum palmatum</name>
    <name type="common">Chinese rhubarb</name>
    <dbReference type="NCBI Taxonomy" id="137221"/>
    <lineage>
        <taxon>Eukaryota</taxon>
        <taxon>Viridiplantae</taxon>
        <taxon>Streptophyta</taxon>
        <taxon>Embryophyta</taxon>
        <taxon>Tracheophyta</taxon>
        <taxon>Spermatophyta</taxon>
        <taxon>Magnoliopsida</taxon>
        <taxon>eudicotyledons</taxon>
        <taxon>Gunneridae</taxon>
        <taxon>Pentapetalae</taxon>
        <taxon>Caryophyllales</taxon>
        <taxon>Polygonaceae</taxon>
        <taxon>Polygonoideae</taxon>
        <taxon>Rumiceae</taxon>
        <taxon>Rheum</taxon>
    </lineage>
</organism>
<protein>
    <submittedName>
        <fullName evidence="8">NAC transcription factor 15</fullName>
    </submittedName>
</protein>
<dbReference type="FunFam" id="2.170.150.80:FF:000002">
    <property type="entry name" value="Nac domain-containing protein 86"/>
    <property type="match status" value="1"/>
</dbReference>
<dbReference type="AlphaFoldDB" id="A0AA49X8P4"/>
<accession>A0AA49X8P4</accession>
<evidence type="ECO:0000256" key="3">
    <source>
        <dbReference type="ARBA" id="ARBA00023125"/>
    </source>
</evidence>
<dbReference type="InterPro" id="IPR036093">
    <property type="entry name" value="NAC_dom_sf"/>
</dbReference>
<dbReference type="PROSITE" id="PS51005">
    <property type="entry name" value="NAC"/>
    <property type="match status" value="1"/>
</dbReference>
<evidence type="ECO:0000256" key="2">
    <source>
        <dbReference type="ARBA" id="ARBA00023015"/>
    </source>
</evidence>
<evidence type="ECO:0000313" key="8">
    <source>
        <dbReference type="EMBL" id="WLO57474.1"/>
    </source>
</evidence>
<comment type="subcellular location">
    <subcellularLocation>
        <location evidence="1">Nucleus</location>
    </subcellularLocation>
</comment>
<dbReference type="GO" id="GO:0003677">
    <property type="term" value="F:DNA binding"/>
    <property type="evidence" value="ECO:0007669"/>
    <property type="project" value="UniProtKB-KW"/>
</dbReference>
<dbReference type="SUPFAM" id="SSF101941">
    <property type="entry name" value="NAC domain"/>
    <property type="match status" value="1"/>
</dbReference>
<feature type="domain" description="NAC" evidence="7">
    <location>
        <begin position="32"/>
        <end position="182"/>
    </location>
</feature>
<feature type="compositionally biased region" description="Pro residues" evidence="6">
    <location>
        <begin position="16"/>
        <end position="25"/>
    </location>
</feature>
<keyword evidence="2" id="KW-0805">Transcription regulation</keyword>
<keyword evidence="3" id="KW-0238">DNA-binding</keyword>
<feature type="region of interest" description="Disordered" evidence="6">
    <location>
        <begin position="269"/>
        <end position="316"/>
    </location>
</feature>
<dbReference type="GO" id="GO:0005634">
    <property type="term" value="C:nucleus"/>
    <property type="evidence" value="ECO:0007669"/>
    <property type="project" value="UniProtKB-SubCell"/>
</dbReference>
<gene>
    <name evidence="8" type="primary">NAC15</name>
</gene>
<dbReference type="PANTHER" id="PTHR31744:SF210">
    <property type="entry name" value="NAC DOMAIN-CONTAINING PROTEIN 86-LIKE"/>
    <property type="match status" value="1"/>
</dbReference>
<dbReference type="Pfam" id="PF02365">
    <property type="entry name" value="NAM"/>
    <property type="match status" value="1"/>
</dbReference>
<evidence type="ECO:0000259" key="7">
    <source>
        <dbReference type="PROSITE" id="PS51005"/>
    </source>
</evidence>
<evidence type="ECO:0000256" key="4">
    <source>
        <dbReference type="ARBA" id="ARBA00023163"/>
    </source>
</evidence>